<proteinExistence type="predicted"/>
<sequence length="210" mass="23637">MALSFLAAKPKLLPPQRADDGAWVYFDGSFKIYFISDDENGYTSRHVLAQGSPHTGAGRKSTSTPPYHWHIYQTEIFEVKRGIMCYIFEGEEKKAHTGETITIPPGKKHTFWSDPESGEDLDVYITVRGGTGPGFDERFLHNLFGYLNSAYEQGMQPSPFQMLAFMDSSEVALADIPFGLGPWANLILGRWIGKYLLGYEVDYKVYADSK</sequence>
<name>A0ABR3JZB8_9AGAR</name>
<dbReference type="EMBL" id="JASNQZ010000001">
    <property type="protein sequence ID" value="KAL0960478.1"/>
    <property type="molecule type" value="Genomic_DNA"/>
</dbReference>
<gene>
    <name evidence="2" type="ORF">HGRIS_005520</name>
</gene>
<dbReference type="SUPFAM" id="SSF51182">
    <property type="entry name" value="RmlC-like cupins"/>
    <property type="match status" value="1"/>
</dbReference>
<dbReference type="Proteomes" id="UP001556367">
    <property type="component" value="Unassembled WGS sequence"/>
</dbReference>
<dbReference type="InterPro" id="IPR014710">
    <property type="entry name" value="RmlC-like_jellyroll"/>
</dbReference>
<feature type="domain" description="Cupin type-2" evidence="1">
    <location>
        <begin position="64"/>
        <end position="113"/>
    </location>
</feature>
<dbReference type="Gene3D" id="2.60.120.10">
    <property type="entry name" value="Jelly Rolls"/>
    <property type="match status" value="1"/>
</dbReference>
<evidence type="ECO:0000313" key="2">
    <source>
        <dbReference type="EMBL" id="KAL0960478.1"/>
    </source>
</evidence>
<comment type="caution">
    <text evidence="2">The sequence shown here is derived from an EMBL/GenBank/DDBJ whole genome shotgun (WGS) entry which is preliminary data.</text>
</comment>
<protein>
    <recommendedName>
        <fullName evidence="1">Cupin type-2 domain-containing protein</fullName>
    </recommendedName>
</protein>
<reference evidence="3" key="1">
    <citation type="submission" date="2024-06" db="EMBL/GenBank/DDBJ databases">
        <title>Multi-omics analyses provide insights into the biosynthesis of the anticancer antibiotic pleurotin in Hohenbuehelia grisea.</title>
        <authorList>
            <person name="Weaver J.A."/>
            <person name="Alberti F."/>
        </authorList>
    </citation>
    <scope>NUCLEOTIDE SEQUENCE [LARGE SCALE GENOMIC DNA]</scope>
    <source>
        <strain evidence="3">T-177</strain>
    </source>
</reference>
<dbReference type="InterPro" id="IPR011051">
    <property type="entry name" value="RmlC_Cupin_sf"/>
</dbReference>
<dbReference type="InterPro" id="IPR013096">
    <property type="entry name" value="Cupin_2"/>
</dbReference>
<keyword evidence="3" id="KW-1185">Reference proteome</keyword>
<accession>A0ABR3JZB8</accession>
<evidence type="ECO:0000313" key="3">
    <source>
        <dbReference type="Proteomes" id="UP001556367"/>
    </source>
</evidence>
<evidence type="ECO:0000259" key="1">
    <source>
        <dbReference type="Pfam" id="PF07883"/>
    </source>
</evidence>
<dbReference type="CDD" id="cd02208">
    <property type="entry name" value="cupin_RmlC-like"/>
    <property type="match status" value="1"/>
</dbReference>
<organism evidence="2 3">
    <name type="scientific">Hohenbuehelia grisea</name>
    <dbReference type="NCBI Taxonomy" id="104357"/>
    <lineage>
        <taxon>Eukaryota</taxon>
        <taxon>Fungi</taxon>
        <taxon>Dikarya</taxon>
        <taxon>Basidiomycota</taxon>
        <taxon>Agaricomycotina</taxon>
        <taxon>Agaricomycetes</taxon>
        <taxon>Agaricomycetidae</taxon>
        <taxon>Agaricales</taxon>
        <taxon>Pleurotineae</taxon>
        <taxon>Pleurotaceae</taxon>
        <taxon>Hohenbuehelia</taxon>
    </lineage>
</organism>
<dbReference type="Pfam" id="PF07883">
    <property type="entry name" value="Cupin_2"/>
    <property type="match status" value="1"/>
</dbReference>